<organism evidence="2 3">
    <name type="scientific">Toxocara canis</name>
    <name type="common">Canine roundworm</name>
    <dbReference type="NCBI Taxonomy" id="6265"/>
    <lineage>
        <taxon>Eukaryota</taxon>
        <taxon>Metazoa</taxon>
        <taxon>Ecdysozoa</taxon>
        <taxon>Nematoda</taxon>
        <taxon>Chromadorea</taxon>
        <taxon>Rhabditida</taxon>
        <taxon>Spirurina</taxon>
        <taxon>Ascaridomorpha</taxon>
        <taxon>Ascaridoidea</taxon>
        <taxon>Toxocaridae</taxon>
        <taxon>Toxocara</taxon>
    </lineage>
</organism>
<reference evidence="3" key="1">
    <citation type="submission" date="2016-06" db="UniProtKB">
        <authorList>
            <consortium name="WormBaseParasite"/>
        </authorList>
    </citation>
    <scope>IDENTIFICATION</scope>
</reference>
<sequence length="124" mass="13561">MLVNGSILRLMFTGQIISASLEPVELATIHRHLRWRDIRVSWSPPCQQAFTAGQSDRSGSQQSKAIIDGCVDPRVGLIDSHGNVTNEIETDLKLKISSGMSFYGLRSGCEDNICEGKKGAKISE</sequence>
<accession>A0A183U008</accession>
<dbReference type="AlphaFoldDB" id="A0A183U008"/>
<dbReference type="Proteomes" id="UP000050794">
    <property type="component" value="Unassembled WGS sequence"/>
</dbReference>
<name>A0A183U008_TOXCA</name>
<protein>
    <submittedName>
        <fullName evidence="1 3">Uncharacterized protein</fullName>
    </submittedName>
</protein>
<evidence type="ECO:0000313" key="1">
    <source>
        <dbReference type="EMBL" id="VDM26903.1"/>
    </source>
</evidence>
<evidence type="ECO:0000313" key="3">
    <source>
        <dbReference type="WBParaSite" id="TCNE_0000182801-mRNA-1"/>
    </source>
</evidence>
<reference evidence="1 2" key="2">
    <citation type="submission" date="2018-11" db="EMBL/GenBank/DDBJ databases">
        <authorList>
            <consortium name="Pathogen Informatics"/>
        </authorList>
    </citation>
    <scope>NUCLEOTIDE SEQUENCE [LARGE SCALE GENOMIC DNA]</scope>
</reference>
<evidence type="ECO:0000313" key="2">
    <source>
        <dbReference type="Proteomes" id="UP000050794"/>
    </source>
</evidence>
<dbReference type="WBParaSite" id="TCNE_0000182801-mRNA-1">
    <property type="protein sequence ID" value="TCNE_0000182801-mRNA-1"/>
    <property type="gene ID" value="TCNE_0000182801"/>
</dbReference>
<gene>
    <name evidence="1" type="ORF">TCNE_LOCUS1828</name>
</gene>
<dbReference type="EMBL" id="UYWY01001549">
    <property type="protein sequence ID" value="VDM26903.1"/>
    <property type="molecule type" value="Genomic_DNA"/>
</dbReference>
<proteinExistence type="predicted"/>
<keyword evidence="2" id="KW-1185">Reference proteome</keyword>